<sequence>MQKISIVVPCFNEEQTLPELVRQVEAVFADAGRDWDLILVDDGSADDTATVIAELAAKHERVRGVLFSRNFGKEPAMLAGLTYADGDATLIMDADLQHPPRLIPKLIQTMEDEGVDQVVALRNRDGDSKLRTAFSRMYYRLSNKMMEEVELVDGAGDFRLLSRRAVETLLALDERSRFSKGLFSWIGYPTSYVKYDNEQRIAGASSWSLKSLFNYGWDGIVSFNAKPLRVVAGLGGFMFALALLYLIWLIINWAIYGVQTPGYVTTIAAIIAFSGIQLLALGVIGEYVGRIYREVKHRPHFVVDKEVGF</sequence>
<dbReference type="OrthoDB" id="9811884at2"/>
<dbReference type="EMBL" id="AGWN01000001">
    <property type="protein sequence ID" value="EPD31309.1"/>
    <property type="molecule type" value="Genomic_DNA"/>
</dbReference>
<keyword evidence="2" id="KW-1133">Transmembrane helix</keyword>
<gene>
    <name evidence="4" type="ORF">HMPREF9238_01077</name>
</gene>
<dbReference type="GO" id="GO:0005886">
    <property type="term" value="C:plasma membrane"/>
    <property type="evidence" value="ECO:0007669"/>
    <property type="project" value="TreeGrafter"/>
</dbReference>
<accession>A0A9W5VWW7</accession>
<dbReference type="PANTHER" id="PTHR48090:SF8">
    <property type="entry name" value="GLYCOSYLTRANSFERASE CSBB-RELATED"/>
    <property type="match status" value="1"/>
</dbReference>
<keyword evidence="2" id="KW-0812">Transmembrane</keyword>
<keyword evidence="5" id="KW-1185">Reference proteome</keyword>
<feature type="transmembrane region" description="Helical" evidence="2">
    <location>
        <begin position="263"/>
        <end position="288"/>
    </location>
</feature>
<dbReference type="CDD" id="cd04187">
    <property type="entry name" value="DPM1_like_bac"/>
    <property type="match status" value="1"/>
</dbReference>
<comment type="similarity">
    <text evidence="1">Belongs to the glycosyltransferase 2 family.</text>
</comment>
<dbReference type="AlphaFoldDB" id="A0A9W5VWW7"/>
<dbReference type="Gene3D" id="3.90.550.10">
    <property type="entry name" value="Spore Coat Polysaccharide Biosynthesis Protein SpsA, Chain A"/>
    <property type="match status" value="1"/>
</dbReference>
<dbReference type="PANTHER" id="PTHR48090">
    <property type="entry name" value="UNDECAPRENYL-PHOSPHATE 4-DEOXY-4-FORMAMIDO-L-ARABINOSE TRANSFERASE-RELATED"/>
    <property type="match status" value="1"/>
</dbReference>
<evidence type="ECO:0000256" key="2">
    <source>
        <dbReference type="SAM" id="Phobius"/>
    </source>
</evidence>
<reference evidence="4 5" key="1">
    <citation type="submission" date="2013-05" db="EMBL/GenBank/DDBJ databases">
        <title>The Genome Sequence of Actinomyces europaeus ACS-120-V-COL10B.</title>
        <authorList>
            <consortium name="The Broad Institute Genomics Platform"/>
            <person name="Earl A."/>
            <person name="Ward D."/>
            <person name="Feldgarden M."/>
            <person name="Gevers D."/>
            <person name="Saerens B."/>
            <person name="Vaneechoutte M."/>
            <person name="Walker B."/>
            <person name="Young S."/>
            <person name="Zeng Q."/>
            <person name="Gargeya S."/>
            <person name="Fitzgerald M."/>
            <person name="Haas B."/>
            <person name="Abouelleil A."/>
            <person name="Allen A.W."/>
            <person name="Alvarado L."/>
            <person name="Arachchi H.M."/>
            <person name="Berlin A.M."/>
            <person name="Chapman S.B."/>
            <person name="Gainer-Dewar J."/>
            <person name="Goldberg J."/>
            <person name="Griggs A."/>
            <person name="Gujja S."/>
            <person name="Hansen M."/>
            <person name="Howarth C."/>
            <person name="Imamovic A."/>
            <person name="Ireland A."/>
            <person name="Larimer J."/>
            <person name="McCowan C."/>
            <person name="Murphy C."/>
            <person name="Pearson M."/>
            <person name="Poon T.W."/>
            <person name="Priest M."/>
            <person name="Roberts A."/>
            <person name="Saif S."/>
            <person name="Shea T."/>
            <person name="Sisk P."/>
            <person name="Sykes S."/>
            <person name="Wortman J."/>
            <person name="Nusbaum C."/>
            <person name="Birren B."/>
        </authorList>
    </citation>
    <scope>NUCLEOTIDE SEQUENCE [LARGE SCALE GENOMIC DNA]</scope>
    <source>
        <strain evidence="4 5">ACS-120-V-Col10b</strain>
    </source>
</reference>
<dbReference type="Pfam" id="PF00535">
    <property type="entry name" value="Glycos_transf_2"/>
    <property type="match status" value="1"/>
</dbReference>
<evidence type="ECO:0000256" key="1">
    <source>
        <dbReference type="ARBA" id="ARBA00006739"/>
    </source>
</evidence>
<name>A0A9W5VWW7_9ACTO</name>
<dbReference type="Proteomes" id="UP000014387">
    <property type="component" value="Unassembled WGS sequence"/>
</dbReference>
<organism evidence="4 5">
    <name type="scientific">Gleimia europaea ACS-120-V-Col10b</name>
    <dbReference type="NCBI Taxonomy" id="883069"/>
    <lineage>
        <taxon>Bacteria</taxon>
        <taxon>Bacillati</taxon>
        <taxon>Actinomycetota</taxon>
        <taxon>Actinomycetes</taxon>
        <taxon>Actinomycetales</taxon>
        <taxon>Actinomycetaceae</taxon>
        <taxon>Gleimia</taxon>
    </lineage>
</organism>
<evidence type="ECO:0000259" key="3">
    <source>
        <dbReference type="Pfam" id="PF00535"/>
    </source>
</evidence>
<comment type="caution">
    <text evidence="4">The sequence shown here is derived from an EMBL/GenBank/DDBJ whole genome shotgun (WGS) entry which is preliminary data.</text>
</comment>
<feature type="domain" description="Glycosyltransferase 2-like" evidence="3">
    <location>
        <begin position="5"/>
        <end position="169"/>
    </location>
</feature>
<dbReference type="InterPro" id="IPR050256">
    <property type="entry name" value="Glycosyltransferase_2"/>
</dbReference>
<dbReference type="SUPFAM" id="SSF53448">
    <property type="entry name" value="Nucleotide-diphospho-sugar transferases"/>
    <property type="match status" value="1"/>
</dbReference>
<keyword evidence="2" id="KW-0472">Membrane</keyword>
<feature type="transmembrane region" description="Helical" evidence="2">
    <location>
        <begin position="230"/>
        <end position="251"/>
    </location>
</feature>
<proteinExistence type="inferred from homology"/>
<dbReference type="InterPro" id="IPR001173">
    <property type="entry name" value="Glyco_trans_2-like"/>
</dbReference>
<evidence type="ECO:0000313" key="4">
    <source>
        <dbReference type="EMBL" id="EPD31309.1"/>
    </source>
</evidence>
<evidence type="ECO:0000313" key="5">
    <source>
        <dbReference type="Proteomes" id="UP000014387"/>
    </source>
</evidence>
<protein>
    <recommendedName>
        <fullName evidence="3">Glycosyltransferase 2-like domain-containing protein</fullName>
    </recommendedName>
</protein>
<dbReference type="InterPro" id="IPR029044">
    <property type="entry name" value="Nucleotide-diphossugar_trans"/>
</dbReference>